<keyword evidence="8 14" id="KW-1133">Transmembrane helix</keyword>
<reference evidence="15" key="1">
    <citation type="submission" date="2023-01" db="EMBL/GenBank/DDBJ databases">
        <title>Exophiala dermititidis isolated from Cystic Fibrosis Patient.</title>
        <authorList>
            <person name="Kurbessoian T."/>
            <person name="Crocker A."/>
            <person name="Murante D."/>
            <person name="Hogan D.A."/>
            <person name="Stajich J.E."/>
        </authorList>
    </citation>
    <scope>NUCLEOTIDE SEQUENCE</scope>
    <source>
        <strain evidence="15">Ex8</strain>
    </source>
</reference>
<dbReference type="PANTHER" id="PTHR13269">
    <property type="entry name" value="NUCLEOPORIN NDC1"/>
    <property type="match status" value="1"/>
</dbReference>
<evidence type="ECO:0000256" key="12">
    <source>
        <dbReference type="ARBA" id="ARBA00023242"/>
    </source>
</evidence>
<feature type="transmembrane region" description="Helical" evidence="14">
    <location>
        <begin position="230"/>
        <end position="252"/>
    </location>
</feature>
<evidence type="ECO:0000256" key="7">
    <source>
        <dbReference type="ARBA" id="ARBA00022927"/>
    </source>
</evidence>
<organism evidence="15 16">
    <name type="scientific">Exophiala dermatitidis</name>
    <name type="common">Black yeast-like fungus</name>
    <name type="synonym">Wangiella dermatitidis</name>
    <dbReference type="NCBI Taxonomy" id="5970"/>
    <lineage>
        <taxon>Eukaryota</taxon>
        <taxon>Fungi</taxon>
        <taxon>Dikarya</taxon>
        <taxon>Ascomycota</taxon>
        <taxon>Pezizomycotina</taxon>
        <taxon>Eurotiomycetes</taxon>
        <taxon>Chaetothyriomycetidae</taxon>
        <taxon>Chaetothyriales</taxon>
        <taxon>Herpotrichiellaceae</taxon>
        <taxon>Exophiala</taxon>
    </lineage>
</organism>
<evidence type="ECO:0000256" key="8">
    <source>
        <dbReference type="ARBA" id="ARBA00022989"/>
    </source>
</evidence>
<comment type="similarity">
    <text evidence="3">Belongs to the NDC1 family.</text>
</comment>
<evidence type="ECO:0000256" key="4">
    <source>
        <dbReference type="ARBA" id="ARBA00022448"/>
    </source>
</evidence>
<comment type="subcellular location">
    <subcellularLocation>
        <location evidence="1">Nucleus membrane</location>
        <topology evidence="1">Multi-pass membrane protein</topology>
    </subcellularLocation>
    <subcellularLocation>
        <location evidence="2">Nucleus</location>
        <location evidence="2">Nuclear pore complex</location>
    </subcellularLocation>
</comment>
<dbReference type="GO" id="GO:0006999">
    <property type="term" value="P:nuclear pore organization"/>
    <property type="evidence" value="ECO:0007669"/>
    <property type="project" value="TreeGrafter"/>
</dbReference>
<name>A0AAN6EJJ6_EXODE</name>
<sequence length="706" mass="78132">MATASLAAPAPPRPYRRFLTSTLHKRFVHAALISLLLAFNNAFWLGSKRGISGRVPLASDETVLTFSDLFWSWFPFGPAGIKALLFWMSSLFIFMLQIATLKIGRRTTASPFATLRANLFGGTAIQTGFWYTVSAWWFTEAYVWSAPDLGWITRGSHSTPDMLNERPIFFRLYTLLLALSYAAYHLYDGKSALIIPVSRASTAPAAQHQPQSTHRLDPIQARLKQSLSFALIRSGVAALFILFAAVVLNWLWLRDLFWQLHLILAKMFFNLSRANAQPTGIPPLGPDFLAHSLVAGFLLVLTWELTSLLFLTYLNQPPVKAGLPLSSSSKDPNGTLLNGLKAKRDVVKTFAFWELAIIAQRHKERRKAIFEDIERPGGPLWSQMSAAGLSVLREVDIRISGPPPQISQPTSNGSIKTLPHIVPELPTQPIFQPSPKTRKVEALVSGQLRQIGSSAKPWHPPVEKTTKELETKLLEYVKPSGADKAPSQGVLEQWAAVLRSSPVGWFFVSTKAAKINATVLGSPYGNAALIVDAIDSITRMLVASLTEDTFGKATPTVPEAVRTFTRTLLVIEDFLAKNNPGDRSGIEEVDIIIKRLRSGLKELLSAFQLYLIDVGLGISELNQAKKAVEAPQPEEVQEQQRAPPPTRRQLFSNKQPTANASERRTVSSTQESRGKLEAPQRSHEGTTRSATGANIRPSRREMEEVR</sequence>
<keyword evidence="7" id="KW-0653">Protein transport</keyword>
<proteinExistence type="inferred from homology"/>
<feature type="transmembrane region" description="Helical" evidence="14">
    <location>
        <begin position="117"/>
        <end position="138"/>
    </location>
</feature>
<comment type="caution">
    <text evidence="15">The sequence shown here is derived from an EMBL/GenBank/DDBJ whole genome shotgun (WGS) entry which is preliminary data.</text>
</comment>
<feature type="compositionally biased region" description="Polar residues" evidence="13">
    <location>
        <begin position="649"/>
        <end position="671"/>
    </location>
</feature>
<dbReference type="GO" id="GO:0070631">
    <property type="term" value="P:spindle pole body localization"/>
    <property type="evidence" value="ECO:0007669"/>
    <property type="project" value="TreeGrafter"/>
</dbReference>
<keyword evidence="5 14" id="KW-0812">Transmembrane</keyword>
<keyword evidence="9" id="KW-0811">Translocation</keyword>
<keyword evidence="10" id="KW-0906">Nuclear pore complex</keyword>
<evidence type="ECO:0000256" key="6">
    <source>
        <dbReference type="ARBA" id="ARBA00022816"/>
    </source>
</evidence>
<evidence type="ECO:0000256" key="14">
    <source>
        <dbReference type="SAM" id="Phobius"/>
    </source>
</evidence>
<dbReference type="PANTHER" id="PTHR13269:SF6">
    <property type="entry name" value="NUCLEOPORIN NDC1"/>
    <property type="match status" value="1"/>
</dbReference>
<keyword evidence="4" id="KW-0813">Transport</keyword>
<evidence type="ECO:0000256" key="5">
    <source>
        <dbReference type="ARBA" id="ARBA00022692"/>
    </source>
</evidence>
<dbReference type="GO" id="GO:0015031">
    <property type="term" value="P:protein transport"/>
    <property type="evidence" value="ECO:0007669"/>
    <property type="project" value="UniProtKB-KW"/>
</dbReference>
<keyword evidence="12" id="KW-0539">Nucleus</keyword>
<dbReference type="GO" id="GO:0031965">
    <property type="term" value="C:nuclear membrane"/>
    <property type="evidence" value="ECO:0007669"/>
    <property type="project" value="UniProtKB-SubCell"/>
</dbReference>
<dbReference type="AlphaFoldDB" id="A0AAN6EJJ6"/>
<protein>
    <recommendedName>
        <fullName evidence="17">Nuclear envelope protein</fullName>
    </recommendedName>
</protein>
<feature type="transmembrane region" description="Helical" evidence="14">
    <location>
        <begin position="27"/>
        <end position="46"/>
    </location>
</feature>
<evidence type="ECO:0000256" key="13">
    <source>
        <dbReference type="SAM" id="MobiDB-lite"/>
    </source>
</evidence>
<evidence type="ECO:0000313" key="15">
    <source>
        <dbReference type="EMBL" id="KAJ8986436.1"/>
    </source>
</evidence>
<feature type="transmembrane region" description="Helical" evidence="14">
    <location>
        <begin position="73"/>
        <end position="96"/>
    </location>
</feature>
<dbReference type="GO" id="GO:0005816">
    <property type="term" value="C:spindle pole body"/>
    <property type="evidence" value="ECO:0007669"/>
    <property type="project" value="TreeGrafter"/>
</dbReference>
<evidence type="ECO:0008006" key="17">
    <source>
        <dbReference type="Google" id="ProtNLM"/>
    </source>
</evidence>
<dbReference type="Pfam" id="PF09531">
    <property type="entry name" value="Ndc1_Nup"/>
    <property type="match status" value="1"/>
</dbReference>
<dbReference type="EMBL" id="JAJGCB010000038">
    <property type="protein sequence ID" value="KAJ8986436.1"/>
    <property type="molecule type" value="Genomic_DNA"/>
</dbReference>
<accession>A0AAN6EJJ6</accession>
<dbReference type="GO" id="GO:0106166">
    <property type="term" value="F:spindle pole body-nuclear membrane anchor activity"/>
    <property type="evidence" value="ECO:0007669"/>
    <property type="project" value="TreeGrafter"/>
</dbReference>
<evidence type="ECO:0000256" key="10">
    <source>
        <dbReference type="ARBA" id="ARBA00023132"/>
    </source>
</evidence>
<evidence type="ECO:0000256" key="2">
    <source>
        <dbReference type="ARBA" id="ARBA00004567"/>
    </source>
</evidence>
<evidence type="ECO:0000256" key="11">
    <source>
        <dbReference type="ARBA" id="ARBA00023136"/>
    </source>
</evidence>
<dbReference type="Proteomes" id="UP001161757">
    <property type="component" value="Unassembled WGS sequence"/>
</dbReference>
<feature type="transmembrane region" description="Helical" evidence="14">
    <location>
        <begin position="168"/>
        <end position="187"/>
    </location>
</feature>
<dbReference type="InterPro" id="IPR019049">
    <property type="entry name" value="Nucleoporin_prot_Ndc1/Nup"/>
</dbReference>
<keyword evidence="11 14" id="KW-0472">Membrane</keyword>
<dbReference type="GO" id="GO:0051028">
    <property type="term" value="P:mRNA transport"/>
    <property type="evidence" value="ECO:0007669"/>
    <property type="project" value="UniProtKB-KW"/>
</dbReference>
<feature type="region of interest" description="Disordered" evidence="13">
    <location>
        <begin position="629"/>
        <end position="706"/>
    </location>
</feature>
<keyword evidence="6" id="KW-0509">mRNA transport</keyword>
<evidence type="ECO:0000256" key="1">
    <source>
        <dbReference type="ARBA" id="ARBA00004232"/>
    </source>
</evidence>
<dbReference type="GO" id="GO:0070762">
    <property type="term" value="C:nuclear pore transmembrane ring"/>
    <property type="evidence" value="ECO:0007669"/>
    <property type="project" value="TreeGrafter"/>
</dbReference>
<evidence type="ECO:0000256" key="9">
    <source>
        <dbReference type="ARBA" id="ARBA00023010"/>
    </source>
</evidence>
<gene>
    <name evidence="15" type="ORF">HRR80_009485</name>
</gene>
<evidence type="ECO:0000256" key="3">
    <source>
        <dbReference type="ARBA" id="ARBA00005760"/>
    </source>
</evidence>
<feature type="compositionally biased region" description="Basic and acidic residues" evidence="13">
    <location>
        <begin position="672"/>
        <end position="686"/>
    </location>
</feature>
<evidence type="ECO:0000313" key="16">
    <source>
        <dbReference type="Proteomes" id="UP001161757"/>
    </source>
</evidence>